<dbReference type="Proteomes" id="UP000000589">
    <property type="component" value="Chromosome 6"/>
</dbReference>
<dbReference type="GeneTree" id="ENSGT00940000162497"/>
<reference evidence="1" key="3">
    <citation type="submission" date="2025-08" db="UniProtKB">
        <authorList>
            <consortium name="Ensembl"/>
        </authorList>
    </citation>
    <scope>IDENTIFICATION</scope>
    <source>
        <strain evidence="1">C57BL/6J</strain>
    </source>
</reference>
<protein>
    <submittedName>
        <fullName evidence="1">Zinc finger protein 467</fullName>
    </submittedName>
</protein>
<dbReference type="Antibodypedia" id="51657">
    <property type="antibodies" value="12 antibodies from 7 providers"/>
</dbReference>
<gene>
    <name evidence="1 2" type="primary">Zfp467</name>
</gene>
<dbReference type="Ensembl" id="ENSMUST00000141449.2">
    <property type="protein sequence ID" value="ENSMUSP00000138291.2"/>
    <property type="gene ID" value="ENSMUSG00000068551.13"/>
</dbReference>
<accession>S4R1N3</accession>
<dbReference type="HOGENOM" id="CLU_3191147_0_0_1"/>
<dbReference type="AGR" id="MGI:1916160"/>
<proteinExistence type="predicted"/>
<evidence type="ECO:0000313" key="3">
    <source>
        <dbReference type="Proteomes" id="UP000000589"/>
    </source>
</evidence>
<dbReference type="SMR" id="S4R1N3"/>
<keyword evidence="3" id="KW-1185">Reference proteome</keyword>
<dbReference type="OrthoDB" id="8117402at2759"/>
<sequence length="46" mass="4852">MRETLEALNSLGPSLIPGQTAGELGQSFIHTDKRILSGTARDGSPE</sequence>
<organism evidence="1 3">
    <name type="scientific">Mus musculus</name>
    <name type="common">Mouse</name>
    <dbReference type="NCBI Taxonomy" id="10090"/>
    <lineage>
        <taxon>Eukaryota</taxon>
        <taxon>Metazoa</taxon>
        <taxon>Chordata</taxon>
        <taxon>Craniata</taxon>
        <taxon>Vertebrata</taxon>
        <taxon>Euteleostomi</taxon>
        <taxon>Mammalia</taxon>
        <taxon>Eutheria</taxon>
        <taxon>Euarchontoglires</taxon>
        <taxon>Glires</taxon>
        <taxon>Rodentia</taxon>
        <taxon>Myomorpha</taxon>
        <taxon>Muroidea</taxon>
        <taxon>Muridae</taxon>
        <taxon>Murinae</taxon>
        <taxon>Mus</taxon>
        <taxon>Mus</taxon>
    </lineage>
</organism>
<dbReference type="VEuPathDB" id="HostDB:ENSMUSG00000068551"/>
<evidence type="ECO:0000313" key="1">
    <source>
        <dbReference type="Ensembl" id="ENSMUSP00000138291.2"/>
    </source>
</evidence>
<reference evidence="1" key="4">
    <citation type="submission" date="2025-09" db="UniProtKB">
        <authorList>
            <consortium name="Ensembl"/>
        </authorList>
    </citation>
    <scope>IDENTIFICATION</scope>
    <source>
        <strain evidence="1">C57BL/6J</strain>
    </source>
</reference>
<reference evidence="1 3" key="1">
    <citation type="journal article" date="2009" name="PLoS Biol.">
        <title>Lineage-specific biology revealed by a finished genome assembly of the mouse.</title>
        <authorList>
            <consortium name="Mouse Genome Sequencing Consortium"/>
            <person name="Church D.M."/>
            <person name="Goodstadt L."/>
            <person name="Hillier L.W."/>
            <person name="Zody M.C."/>
            <person name="Goldstein S."/>
            <person name="She X."/>
            <person name="Bult C.J."/>
            <person name="Agarwala R."/>
            <person name="Cherry J.L."/>
            <person name="DiCuccio M."/>
            <person name="Hlavina W."/>
            <person name="Kapustin Y."/>
            <person name="Meric P."/>
            <person name="Maglott D."/>
            <person name="Birtle Z."/>
            <person name="Marques A.C."/>
            <person name="Graves T."/>
            <person name="Zhou S."/>
            <person name="Teague B."/>
            <person name="Potamousis K."/>
            <person name="Churas C."/>
            <person name="Place M."/>
            <person name="Herschleb J."/>
            <person name="Runnheim R."/>
            <person name="Forrest D."/>
            <person name="Amos-Landgraf J."/>
            <person name="Schwartz D.C."/>
            <person name="Cheng Z."/>
            <person name="Lindblad-Toh K."/>
            <person name="Eichler E.E."/>
            <person name="Ponting C.P."/>
        </authorList>
    </citation>
    <scope>NUCLEOTIDE SEQUENCE [LARGE SCALE GENOMIC DNA]</scope>
    <source>
        <strain evidence="1 3">C57BL/6J</strain>
    </source>
</reference>
<reference evidence="1 3" key="2">
    <citation type="journal article" date="2011" name="PLoS Biol.">
        <title>Modernizing reference genome assemblies.</title>
        <authorList>
            <person name="Church D.M."/>
            <person name="Schneider V.A."/>
            <person name="Graves T."/>
            <person name="Auger K."/>
            <person name="Cunningham F."/>
            <person name="Bouk N."/>
            <person name="Chen H.C."/>
            <person name="Agarwala R."/>
            <person name="McLaren W.M."/>
            <person name="Ritchie G.R."/>
            <person name="Albracht D."/>
            <person name="Kremitzki M."/>
            <person name="Rock S."/>
            <person name="Kotkiewicz H."/>
            <person name="Kremitzki C."/>
            <person name="Wollam A."/>
            <person name="Trani L."/>
            <person name="Fulton L."/>
            <person name="Fulton R."/>
            <person name="Matthews L."/>
            <person name="Whitehead S."/>
            <person name="Chow W."/>
            <person name="Torrance J."/>
            <person name="Dunn M."/>
            <person name="Harden G."/>
            <person name="Threadgold G."/>
            <person name="Wood J."/>
            <person name="Collins J."/>
            <person name="Heath P."/>
            <person name="Griffiths G."/>
            <person name="Pelan S."/>
            <person name="Grafham D."/>
            <person name="Eichler E.E."/>
            <person name="Weinstock G."/>
            <person name="Mardis E.R."/>
            <person name="Wilson R.K."/>
            <person name="Howe K."/>
            <person name="Flicek P."/>
            <person name="Hubbard T."/>
        </authorList>
    </citation>
    <scope>NUCLEOTIDE SEQUENCE [LARGE SCALE GENOMIC DNA]</scope>
    <source>
        <strain evidence="1 3">C57BL/6J</strain>
    </source>
</reference>
<name>S4R1N3_MOUSE</name>
<evidence type="ECO:0000313" key="2">
    <source>
        <dbReference type="MGI" id="MGI:1916160"/>
    </source>
</evidence>
<dbReference type="Bgee" id="ENSMUSG00000068551">
    <property type="expression patterns" value="Expressed in pigmented layer of retina and 248 other cell types or tissues"/>
</dbReference>
<dbReference type="AlphaFoldDB" id="S4R1N3"/>
<dbReference type="ExpressionAtlas" id="S4R1N3">
    <property type="expression patterns" value="baseline and differential"/>
</dbReference>
<dbReference type="MGI" id="MGI:1916160">
    <property type="gene designation" value="Zfp467"/>
</dbReference>